<reference evidence="2" key="1">
    <citation type="journal article" date="2023" name="G3 (Bethesda)">
        <title>Genome assembly and association tests identify interacting loci associated with vigor, precocity, and sex in interspecific pistachio rootstocks.</title>
        <authorList>
            <person name="Palmer W."/>
            <person name="Jacygrad E."/>
            <person name="Sagayaradj S."/>
            <person name="Cavanaugh K."/>
            <person name="Han R."/>
            <person name="Bertier L."/>
            <person name="Beede B."/>
            <person name="Kafkas S."/>
            <person name="Golino D."/>
            <person name="Preece J."/>
            <person name="Michelmore R."/>
        </authorList>
    </citation>
    <scope>NUCLEOTIDE SEQUENCE [LARGE SCALE GENOMIC DNA]</scope>
</reference>
<comment type="caution">
    <text evidence="1">The sequence shown here is derived from an EMBL/GenBank/DDBJ whole genome shotgun (WGS) entry which is preliminary data.</text>
</comment>
<dbReference type="Proteomes" id="UP001164250">
    <property type="component" value="Chromosome 10"/>
</dbReference>
<proteinExistence type="predicted"/>
<organism evidence="1 2">
    <name type="scientific">Pistacia atlantica</name>
    <dbReference type="NCBI Taxonomy" id="434234"/>
    <lineage>
        <taxon>Eukaryota</taxon>
        <taxon>Viridiplantae</taxon>
        <taxon>Streptophyta</taxon>
        <taxon>Embryophyta</taxon>
        <taxon>Tracheophyta</taxon>
        <taxon>Spermatophyta</taxon>
        <taxon>Magnoliopsida</taxon>
        <taxon>eudicotyledons</taxon>
        <taxon>Gunneridae</taxon>
        <taxon>Pentapetalae</taxon>
        <taxon>rosids</taxon>
        <taxon>malvids</taxon>
        <taxon>Sapindales</taxon>
        <taxon>Anacardiaceae</taxon>
        <taxon>Pistacia</taxon>
    </lineage>
</organism>
<gene>
    <name evidence="1" type="ORF">Patl1_06974</name>
</gene>
<evidence type="ECO:0000313" key="1">
    <source>
        <dbReference type="EMBL" id="KAJ0085945.1"/>
    </source>
</evidence>
<protein>
    <submittedName>
        <fullName evidence="1">Uncharacterized protein</fullName>
    </submittedName>
</protein>
<dbReference type="EMBL" id="CM047906">
    <property type="protein sequence ID" value="KAJ0085945.1"/>
    <property type="molecule type" value="Genomic_DNA"/>
</dbReference>
<accession>A0ACC1AG42</accession>
<sequence length="362" mass="41874">MEEEQRIRDRCFEYWKTKRTVMYNKIINHFLEWPCHTVEWLPDESDLGGIGYRSGKKIHDSYLNSTVIPCRWKVLRKIIHEGVVKCVRHMPQNTSYIATKTVSGEVHIFDHVKHPLEPTPDSVLSEQEGPDLRLLGHRTNVNVYGLSHDKLSWSKLKKGYLLSGADDSQIFVWDINASPNNVALWSTPRGHNGGVQDVAWHVKNEHLLGSVGSDKYLSIWDLRQSIQNNPVQSVEAHRDEVTSLSFNPFDEWTLATGSADKMVKVFDLRNIYRARYRFTDHRKVVNQVEWSPKNRNLLASFCADRKVHQKLLFVHTGHKRAIKEFSWDPNGDWDIASVAEGNDLQTWKMTNDYDQGRQLSGT</sequence>
<keyword evidence="2" id="KW-1185">Reference proteome</keyword>
<name>A0ACC1AG42_9ROSI</name>
<evidence type="ECO:0000313" key="2">
    <source>
        <dbReference type="Proteomes" id="UP001164250"/>
    </source>
</evidence>